<dbReference type="Proteomes" id="UP000215005">
    <property type="component" value="Chromosome"/>
</dbReference>
<dbReference type="OrthoDB" id="9781705at2"/>
<dbReference type="SUPFAM" id="SSF53850">
    <property type="entry name" value="Periplasmic binding protein-like II"/>
    <property type="match status" value="1"/>
</dbReference>
<dbReference type="AlphaFoldDB" id="A0A223S4J5"/>
<protein>
    <recommendedName>
        <fullName evidence="1">ABC-type glycine betaine transport system substrate-binding domain-containing protein</fullName>
    </recommendedName>
</protein>
<name>A0A223S4J5_9ACTN</name>
<dbReference type="RefSeq" id="WP_017617626.1">
    <property type="nucleotide sequence ID" value="NZ_ANBG01000084.1"/>
</dbReference>
<evidence type="ECO:0000259" key="1">
    <source>
        <dbReference type="Pfam" id="PF04069"/>
    </source>
</evidence>
<dbReference type="InterPro" id="IPR007210">
    <property type="entry name" value="ABC_Gly_betaine_transp_sub-bd"/>
</dbReference>
<feature type="domain" description="ABC-type glycine betaine transport system substrate-binding" evidence="1">
    <location>
        <begin position="50"/>
        <end position="320"/>
    </location>
</feature>
<dbReference type="GO" id="GO:0043190">
    <property type="term" value="C:ATP-binding cassette (ABC) transporter complex"/>
    <property type="evidence" value="ECO:0007669"/>
    <property type="project" value="InterPro"/>
</dbReference>
<evidence type="ECO:0000313" key="3">
    <source>
        <dbReference type="Proteomes" id="UP000215005"/>
    </source>
</evidence>
<reference evidence="2 3" key="1">
    <citation type="submission" date="2017-08" db="EMBL/GenBank/DDBJ databases">
        <title>The complete genome sequence of Nocardiopsis gilva YIM 90087.</title>
        <authorList>
            <person name="Yin M."/>
            <person name="Tang S."/>
        </authorList>
    </citation>
    <scope>NUCLEOTIDE SEQUENCE [LARGE SCALE GENOMIC DNA]</scope>
    <source>
        <strain evidence="2 3">YIM 90087</strain>
    </source>
</reference>
<organism evidence="2 3">
    <name type="scientific">Nocardiopsis gilva YIM 90087</name>
    <dbReference type="NCBI Taxonomy" id="1235441"/>
    <lineage>
        <taxon>Bacteria</taxon>
        <taxon>Bacillati</taxon>
        <taxon>Actinomycetota</taxon>
        <taxon>Actinomycetes</taxon>
        <taxon>Streptosporangiales</taxon>
        <taxon>Nocardiopsidaceae</taxon>
        <taxon>Nocardiopsis</taxon>
    </lineage>
</organism>
<dbReference type="CDD" id="cd13611">
    <property type="entry name" value="PBP2_YehZ"/>
    <property type="match status" value="1"/>
</dbReference>
<dbReference type="PROSITE" id="PS51257">
    <property type="entry name" value="PROKAR_LIPOPROTEIN"/>
    <property type="match status" value="1"/>
</dbReference>
<gene>
    <name evidence="2" type="ORF">CDO52_09730</name>
</gene>
<dbReference type="Gene3D" id="3.40.190.10">
    <property type="entry name" value="Periplasmic binding protein-like II"/>
    <property type="match status" value="1"/>
</dbReference>
<dbReference type="EMBL" id="CP022753">
    <property type="protein sequence ID" value="ASU83028.1"/>
    <property type="molecule type" value="Genomic_DNA"/>
</dbReference>
<keyword evidence="3" id="KW-1185">Reference proteome</keyword>
<dbReference type="Pfam" id="PF04069">
    <property type="entry name" value="OpuAC"/>
    <property type="match status" value="1"/>
</dbReference>
<dbReference type="Gene3D" id="3.40.190.120">
    <property type="entry name" value="Osmoprotection protein (prox), domain 2"/>
    <property type="match status" value="1"/>
</dbReference>
<dbReference type="GO" id="GO:0022857">
    <property type="term" value="F:transmembrane transporter activity"/>
    <property type="evidence" value="ECO:0007669"/>
    <property type="project" value="InterPro"/>
</dbReference>
<evidence type="ECO:0000313" key="2">
    <source>
        <dbReference type="EMBL" id="ASU83028.1"/>
    </source>
</evidence>
<sequence length="326" mass="35685">MRNRTTGLAAATLGLALLATGCGLESGGGGSSLDVEAGSIPTFEELEGQTIKVGSKELTEQLILGQIAVQALSAAGADVQDETNIAGSENARRAMLNGDIDLMWEYTGTAWLIYEGQEEVIKDPRKQYEAIRDRDLEENDMVWLDPPAPMNNTYALVVTPETAEKYDLEGISDFLEIPEDERSLCVDTEYHDRSDGLAQTREDYGISTKDLPNDDVQTMDSGVVYTSVSEGKCAVGSAYSTDGRIKALGLKMLEDDKNVFPIYNPAITVKKDFNEKYPMLEEIFGPIAEKLDTETVTELNAQADQEGDDPATVAREWLTKEGFLKE</sequence>
<accession>A0A223S4J5</accession>
<dbReference type="KEGG" id="ngv:CDO52_09730"/>
<proteinExistence type="predicted"/>